<feature type="compositionally biased region" description="Basic and acidic residues" evidence="1">
    <location>
        <begin position="158"/>
        <end position="174"/>
    </location>
</feature>
<feature type="compositionally biased region" description="Basic and acidic residues" evidence="1">
    <location>
        <begin position="37"/>
        <end position="53"/>
    </location>
</feature>
<feature type="region of interest" description="Disordered" evidence="1">
    <location>
        <begin position="129"/>
        <end position="189"/>
    </location>
</feature>
<evidence type="ECO:0000313" key="2">
    <source>
        <dbReference type="EMBL" id="CAG8758401.1"/>
    </source>
</evidence>
<name>A0ABN7VCT0_GIGMA</name>
<reference evidence="2 3" key="1">
    <citation type="submission" date="2021-06" db="EMBL/GenBank/DDBJ databases">
        <authorList>
            <person name="Kallberg Y."/>
            <person name="Tangrot J."/>
            <person name="Rosling A."/>
        </authorList>
    </citation>
    <scope>NUCLEOTIDE SEQUENCE [LARGE SCALE GENOMIC DNA]</scope>
    <source>
        <strain evidence="2 3">120-4 pot B 10/14</strain>
    </source>
</reference>
<gene>
    <name evidence="2" type="ORF">GMARGA_LOCUS17184</name>
</gene>
<protein>
    <submittedName>
        <fullName evidence="2">37335_t:CDS:1</fullName>
    </submittedName>
</protein>
<evidence type="ECO:0000256" key="1">
    <source>
        <dbReference type="SAM" id="MobiDB-lite"/>
    </source>
</evidence>
<dbReference type="EMBL" id="CAJVQB010012858">
    <property type="protein sequence ID" value="CAG8758401.1"/>
    <property type="molecule type" value="Genomic_DNA"/>
</dbReference>
<feature type="non-terminal residue" evidence="2">
    <location>
        <position position="230"/>
    </location>
</feature>
<accession>A0ABN7VCT0</accession>
<feature type="region of interest" description="Disordered" evidence="1">
    <location>
        <begin position="24"/>
        <end position="53"/>
    </location>
</feature>
<dbReference type="Proteomes" id="UP000789901">
    <property type="component" value="Unassembled WGS sequence"/>
</dbReference>
<sequence length="230" mass="26246">MKSCWFRTIENQYIRLNTGRDSIGYRKEQGRGLPHTNKKESEEKEESRKMLKHKEEIPQNMLVEVNKNNKNISLQLMEQTNIDAQTQLERHKRGSTSTNGEIENACEPNLYPDHVHEDIKAKSQESAINKENTHKENVETPSVTGGQPDEEMEVETSDSLKDTKEEITHEKKVESPITASTRNKENLPPVVVEANTGVGDMQASMLSQIKNIEPDDFKVVTYKKSKARKA</sequence>
<evidence type="ECO:0000313" key="3">
    <source>
        <dbReference type="Proteomes" id="UP000789901"/>
    </source>
</evidence>
<comment type="caution">
    <text evidence="2">The sequence shown here is derived from an EMBL/GenBank/DDBJ whole genome shotgun (WGS) entry which is preliminary data.</text>
</comment>
<keyword evidence="3" id="KW-1185">Reference proteome</keyword>
<proteinExistence type="predicted"/>
<organism evidence="2 3">
    <name type="scientific">Gigaspora margarita</name>
    <dbReference type="NCBI Taxonomy" id="4874"/>
    <lineage>
        <taxon>Eukaryota</taxon>
        <taxon>Fungi</taxon>
        <taxon>Fungi incertae sedis</taxon>
        <taxon>Mucoromycota</taxon>
        <taxon>Glomeromycotina</taxon>
        <taxon>Glomeromycetes</taxon>
        <taxon>Diversisporales</taxon>
        <taxon>Gigasporaceae</taxon>
        <taxon>Gigaspora</taxon>
    </lineage>
</organism>